<protein>
    <submittedName>
        <fullName evidence="1">Uncharacterized protein</fullName>
    </submittedName>
</protein>
<reference evidence="1" key="1">
    <citation type="journal article" date="2014" name="Front. Microbiol.">
        <title>High frequency of phylogenetically diverse reductive dehalogenase-homologous genes in deep subseafloor sedimentary metagenomes.</title>
        <authorList>
            <person name="Kawai M."/>
            <person name="Futagami T."/>
            <person name="Toyoda A."/>
            <person name="Takaki Y."/>
            <person name="Nishi S."/>
            <person name="Hori S."/>
            <person name="Arai W."/>
            <person name="Tsubouchi T."/>
            <person name="Morono Y."/>
            <person name="Uchiyama I."/>
            <person name="Ito T."/>
            <person name="Fujiyama A."/>
            <person name="Inagaki F."/>
            <person name="Takami H."/>
        </authorList>
    </citation>
    <scope>NUCLEOTIDE SEQUENCE</scope>
    <source>
        <strain evidence="1">Expedition CK06-06</strain>
    </source>
</reference>
<accession>X1Q5F1</accession>
<sequence>MKRYLALELPSPVRNLIIKEDLDFQIRQRELFRLRVKLGPEVVPVVFQPLIEPEEGQLCAIFIAPGENHLVFRDEIAPTKLWDEWYRAYRIWSLGRSSDIESIEITEAEVIYPWNYSFVNLYESGLHHSGRQAWTGVLYSNTWNHMLNNKPQVPILLRDGYRRMEPEIHYGDRDAAEEYARSL</sequence>
<gene>
    <name evidence="1" type="ORF">S12H4_08140</name>
</gene>
<dbReference type="AlphaFoldDB" id="X1Q5F1"/>
<evidence type="ECO:0000313" key="1">
    <source>
        <dbReference type="EMBL" id="GAI63448.1"/>
    </source>
</evidence>
<proteinExistence type="predicted"/>
<organism evidence="1">
    <name type="scientific">marine sediment metagenome</name>
    <dbReference type="NCBI Taxonomy" id="412755"/>
    <lineage>
        <taxon>unclassified sequences</taxon>
        <taxon>metagenomes</taxon>
        <taxon>ecological metagenomes</taxon>
    </lineage>
</organism>
<comment type="caution">
    <text evidence="1">The sequence shown here is derived from an EMBL/GenBank/DDBJ whole genome shotgun (WGS) entry which is preliminary data.</text>
</comment>
<dbReference type="EMBL" id="BARW01003107">
    <property type="protein sequence ID" value="GAI63448.1"/>
    <property type="molecule type" value="Genomic_DNA"/>
</dbReference>
<name>X1Q5F1_9ZZZZ</name>